<gene>
    <name evidence="2" type="ORF">H2204_007152</name>
</gene>
<evidence type="ECO:0000256" key="1">
    <source>
        <dbReference type="SAM" id="MobiDB-lite"/>
    </source>
</evidence>
<feature type="compositionally biased region" description="Polar residues" evidence="1">
    <location>
        <begin position="1"/>
        <end position="12"/>
    </location>
</feature>
<accession>A0AA38Y292</accession>
<keyword evidence="3" id="KW-1185">Reference proteome</keyword>
<feature type="compositionally biased region" description="Polar residues" evidence="1">
    <location>
        <begin position="53"/>
        <end position="67"/>
    </location>
</feature>
<organism evidence="2 3">
    <name type="scientific">Knufia peltigerae</name>
    <dbReference type="NCBI Taxonomy" id="1002370"/>
    <lineage>
        <taxon>Eukaryota</taxon>
        <taxon>Fungi</taxon>
        <taxon>Dikarya</taxon>
        <taxon>Ascomycota</taxon>
        <taxon>Pezizomycotina</taxon>
        <taxon>Eurotiomycetes</taxon>
        <taxon>Chaetothyriomycetidae</taxon>
        <taxon>Chaetothyriales</taxon>
        <taxon>Trichomeriaceae</taxon>
        <taxon>Knufia</taxon>
    </lineage>
</organism>
<evidence type="ECO:0000313" key="2">
    <source>
        <dbReference type="EMBL" id="KAJ9633256.1"/>
    </source>
</evidence>
<protein>
    <submittedName>
        <fullName evidence="2">Uncharacterized protein</fullName>
    </submittedName>
</protein>
<feature type="region of interest" description="Disordered" evidence="1">
    <location>
        <begin position="1"/>
        <end position="150"/>
    </location>
</feature>
<reference evidence="2" key="1">
    <citation type="submission" date="2022-10" db="EMBL/GenBank/DDBJ databases">
        <title>Culturing micro-colonial fungi from biological soil crusts in the Mojave desert and describing Neophaeococcomyces mojavensis, and introducing the new genera and species Taxawa tesnikishii.</title>
        <authorList>
            <person name="Kurbessoian T."/>
            <person name="Stajich J.E."/>
        </authorList>
    </citation>
    <scope>NUCLEOTIDE SEQUENCE</scope>
    <source>
        <strain evidence="2">TK_35</strain>
    </source>
</reference>
<dbReference type="EMBL" id="JAPDRN010000048">
    <property type="protein sequence ID" value="KAJ9633256.1"/>
    <property type="molecule type" value="Genomic_DNA"/>
</dbReference>
<sequence>MVDVTITVSTPGLHTAPVGEEEEEAVEYPFEGERDTRTQPTETYRPAPLEQPATRSNMVCHTTQTDSLLDDEMTMATATRTKSSERARSPSPSSRKPRPLKAWTEQIRNRLSSPQRRRGPVTVDSTGIHLAPPPSESPLRPATPAADLYTGQEDGNFGMTFEHPDHPHLRKGHKPLFCHQNYEDHKHRMLMDWVERRR</sequence>
<evidence type="ECO:0000313" key="3">
    <source>
        <dbReference type="Proteomes" id="UP001172681"/>
    </source>
</evidence>
<name>A0AA38Y292_9EURO</name>
<dbReference type="AlphaFoldDB" id="A0AA38Y292"/>
<proteinExistence type="predicted"/>
<comment type="caution">
    <text evidence="2">The sequence shown here is derived from an EMBL/GenBank/DDBJ whole genome shotgun (WGS) entry which is preliminary data.</text>
</comment>
<dbReference type="Proteomes" id="UP001172681">
    <property type="component" value="Unassembled WGS sequence"/>
</dbReference>